<dbReference type="AlphaFoldDB" id="A3IIJ6"/>
<dbReference type="EMBL" id="AAXW01000002">
    <property type="protein sequence ID" value="EAZ93628.1"/>
    <property type="molecule type" value="Genomic_DNA"/>
</dbReference>
<proteinExistence type="predicted"/>
<keyword evidence="2" id="KW-1185">Reference proteome</keyword>
<evidence type="ECO:0000313" key="2">
    <source>
        <dbReference type="Proteomes" id="UP000003781"/>
    </source>
</evidence>
<dbReference type="Proteomes" id="UP000003781">
    <property type="component" value="Unassembled WGS sequence"/>
</dbReference>
<sequence length="25" mass="2752">MTTKVTAINEANTKIINSIHLLGIR</sequence>
<organism evidence="1 2">
    <name type="scientific">Crocosphaera chwakensis CCY0110</name>
    <dbReference type="NCBI Taxonomy" id="391612"/>
    <lineage>
        <taxon>Bacteria</taxon>
        <taxon>Bacillati</taxon>
        <taxon>Cyanobacteriota</taxon>
        <taxon>Cyanophyceae</taxon>
        <taxon>Oscillatoriophycideae</taxon>
        <taxon>Chroococcales</taxon>
        <taxon>Aphanothecaceae</taxon>
        <taxon>Crocosphaera</taxon>
        <taxon>Crocosphaera chwakensis</taxon>
    </lineage>
</organism>
<gene>
    <name evidence="1" type="ORF">CY0110_17572</name>
</gene>
<accession>A3IIJ6</accession>
<comment type="caution">
    <text evidence="1">The sequence shown here is derived from an EMBL/GenBank/DDBJ whole genome shotgun (WGS) entry which is preliminary data.</text>
</comment>
<name>A3IIJ6_9CHRO</name>
<reference evidence="1 2" key="1">
    <citation type="submission" date="2007-03" db="EMBL/GenBank/DDBJ databases">
        <authorList>
            <person name="Stal L."/>
            <person name="Ferriera S."/>
            <person name="Johnson J."/>
            <person name="Kravitz S."/>
            <person name="Beeson K."/>
            <person name="Sutton G."/>
            <person name="Rogers Y.-H."/>
            <person name="Friedman R."/>
            <person name="Frazier M."/>
            <person name="Venter J.C."/>
        </authorList>
    </citation>
    <scope>NUCLEOTIDE SEQUENCE [LARGE SCALE GENOMIC DNA]</scope>
    <source>
        <strain evidence="1 2">CCY0110</strain>
    </source>
</reference>
<protein>
    <submittedName>
        <fullName evidence="1">Uncharacterized protein</fullName>
    </submittedName>
</protein>
<evidence type="ECO:0000313" key="1">
    <source>
        <dbReference type="EMBL" id="EAZ93628.1"/>
    </source>
</evidence>